<evidence type="ECO:0000313" key="3">
    <source>
        <dbReference type="Proteomes" id="UP001501257"/>
    </source>
</evidence>
<dbReference type="CDD" id="cd02440">
    <property type="entry name" value="AdoMet_MTases"/>
    <property type="match status" value="1"/>
</dbReference>
<comment type="caution">
    <text evidence="2">The sequence shown here is derived from an EMBL/GenBank/DDBJ whole genome shotgun (WGS) entry which is preliminary data.</text>
</comment>
<dbReference type="Proteomes" id="UP001501257">
    <property type="component" value="Unassembled WGS sequence"/>
</dbReference>
<protein>
    <submittedName>
        <fullName evidence="2">Class I SAM-dependent methyltransferase</fullName>
    </submittedName>
</protein>
<dbReference type="PANTHER" id="PTHR43861">
    <property type="entry name" value="TRANS-ACONITATE 2-METHYLTRANSFERASE-RELATED"/>
    <property type="match status" value="1"/>
</dbReference>
<dbReference type="SUPFAM" id="SSF53335">
    <property type="entry name" value="S-adenosyl-L-methionine-dependent methyltransferases"/>
    <property type="match status" value="1"/>
</dbReference>
<sequence length="233" mass="25811">MTQDTNYDSFAEAYSAENETSLINGYYERPAMIKLAGDVRSRQILDAGCGSGPLAKALCDLGATVTGFDSSKAMIDLARKRLGEGAQLLVADLGQPLPFADDSFDDVVASLVFHYLEDWLGSLNEIRRVLRPGGRLIMSVNHPILYPWTNPGADYFKPTKYSDDHTFNGQLATLTYWHRPLQAMTEAFTKAGFQIEVVSEPPFSADAPAEIIPPQFEGRKSFLSFIFFVLRAQ</sequence>
<organism evidence="2 3">
    <name type="scientific">Paeniglutamicibacter antarcticus</name>
    <dbReference type="NCBI Taxonomy" id="494023"/>
    <lineage>
        <taxon>Bacteria</taxon>
        <taxon>Bacillati</taxon>
        <taxon>Actinomycetota</taxon>
        <taxon>Actinomycetes</taxon>
        <taxon>Micrococcales</taxon>
        <taxon>Micrococcaceae</taxon>
        <taxon>Paeniglutamicibacter</taxon>
    </lineage>
</organism>
<reference evidence="3" key="1">
    <citation type="journal article" date="2019" name="Int. J. Syst. Evol. Microbiol.">
        <title>The Global Catalogue of Microorganisms (GCM) 10K type strain sequencing project: providing services to taxonomists for standard genome sequencing and annotation.</title>
        <authorList>
            <consortium name="The Broad Institute Genomics Platform"/>
            <consortium name="The Broad Institute Genome Sequencing Center for Infectious Disease"/>
            <person name="Wu L."/>
            <person name="Ma J."/>
        </authorList>
    </citation>
    <scope>NUCLEOTIDE SEQUENCE [LARGE SCALE GENOMIC DNA]</scope>
    <source>
        <strain evidence="3">JCM 18952</strain>
    </source>
</reference>
<dbReference type="GO" id="GO:0008168">
    <property type="term" value="F:methyltransferase activity"/>
    <property type="evidence" value="ECO:0007669"/>
    <property type="project" value="UniProtKB-KW"/>
</dbReference>
<evidence type="ECO:0000259" key="1">
    <source>
        <dbReference type="Pfam" id="PF08241"/>
    </source>
</evidence>
<accession>A0ABP9TLY6</accession>
<dbReference type="EMBL" id="BAABLK010000027">
    <property type="protein sequence ID" value="GAA5227131.1"/>
    <property type="molecule type" value="Genomic_DNA"/>
</dbReference>
<dbReference type="GO" id="GO:0032259">
    <property type="term" value="P:methylation"/>
    <property type="evidence" value="ECO:0007669"/>
    <property type="project" value="UniProtKB-KW"/>
</dbReference>
<dbReference type="RefSeq" id="WP_210101625.1">
    <property type="nucleotide sequence ID" value="NZ_BAABLK010000027.1"/>
</dbReference>
<keyword evidence="2" id="KW-0808">Transferase</keyword>
<dbReference type="InterPro" id="IPR013216">
    <property type="entry name" value="Methyltransf_11"/>
</dbReference>
<dbReference type="Pfam" id="PF08241">
    <property type="entry name" value="Methyltransf_11"/>
    <property type="match status" value="1"/>
</dbReference>
<name>A0ABP9TLY6_9MICC</name>
<evidence type="ECO:0000313" key="2">
    <source>
        <dbReference type="EMBL" id="GAA5227131.1"/>
    </source>
</evidence>
<keyword evidence="2" id="KW-0489">Methyltransferase</keyword>
<gene>
    <name evidence="2" type="ORF">GCM10025778_16640</name>
</gene>
<keyword evidence="3" id="KW-1185">Reference proteome</keyword>
<dbReference type="Gene3D" id="3.40.50.150">
    <property type="entry name" value="Vaccinia Virus protein VP39"/>
    <property type="match status" value="1"/>
</dbReference>
<feature type="domain" description="Methyltransferase type 11" evidence="1">
    <location>
        <begin position="45"/>
        <end position="138"/>
    </location>
</feature>
<proteinExistence type="predicted"/>
<dbReference type="InterPro" id="IPR029063">
    <property type="entry name" value="SAM-dependent_MTases_sf"/>
</dbReference>